<gene>
    <name evidence="2" type="ORF">CUU66_01110</name>
</gene>
<accession>A0A2N5MBR5</accession>
<protein>
    <submittedName>
        <fullName evidence="2">Glycosyl transferase family 1</fullName>
    </submittedName>
</protein>
<feature type="domain" description="Glycosyl transferase family 1" evidence="1">
    <location>
        <begin position="220"/>
        <end position="393"/>
    </location>
</feature>
<dbReference type="Gene3D" id="3.40.50.2000">
    <property type="entry name" value="Glycogen Phosphorylase B"/>
    <property type="match status" value="2"/>
</dbReference>
<dbReference type="Pfam" id="PF00534">
    <property type="entry name" value="Glycos_transf_1"/>
    <property type="match status" value="1"/>
</dbReference>
<dbReference type="PANTHER" id="PTHR12526:SF630">
    <property type="entry name" value="GLYCOSYLTRANSFERASE"/>
    <property type="match status" value="1"/>
</dbReference>
<evidence type="ECO:0000313" key="2">
    <source>
        <dbReference type="EMBL" id="PLT31791.1"/>
    </source>
</evidence>
<dbReference type="EMBL" id="PGUY01000002">
    <property type="protein sequence ID" value="PLT31791.1"/>
    <property type="molecule type" value="Genomic_DNA"/>
</dbReference>
<dbReference type="OrthoDB" id="139410at2"/>
<dbReference type="AlphaFoldDB" id="A0A2N5MBR5"/>
<dbReference type="InterPro" id="IPR001296">
    <property type="entry name" value="Glyco_trans_1"/>
</dbReference>
<comment type="caution">
    <text evidence="2">The sequence shown here is derived from an EMBL/GenBank/DDBJ whole genome shotgun (WGS) entry which is preliminary data.</text>
</comment>
<dbReference type="SUPFAM" id="SSF53756">
    <property type="entry name" value="UDP-Glycosyltransferase/glycogen phosphorylase"/>
    <property type="match status" value="1"/>
</dbReference>
<dbReference type="RefSeq" id="WP_101639839.1">
    <property type="nucleotide sequence ID" value="NZ_PGUY01000002.1"/>
</dbReference>
<organism evidence="2 3">
    <name type="scientific">Peribacillus deserti</name>
    <dbReference type="NCBI Taxonomy" id="673318"/>
    <lineage>
        <taxon>Bacteria</taxon>
        <taxon>Bacillati</taxon>
        <taxon>Bacillota</taxon>
        <taxon>Bacilli</taxon>
        <taxon>Bacillales</taxon>
        <taxon>Bacillaceae</taxon>
        <taxon>Peribacillus</taxon>
    </lineage>
</organism>
<keyword evidence="2" id="KW-0808">Transferase</keyword>
<dbReference type="CDD" id="cd03801">
    <property type="entry name" value="GT4_PimA-like"/>
    <property type="match status" value="1"/>
</dbReference>
<dbReference type="Proteomes" id="UP000234748">
    <property type="component" value="Unassembled WGS sequence"/>
</dbReference>
<proteinExistence type="predicted"/>
<reference evidence="2 3" key="1">
    <citation type="submission" date="2017-11" db="EMBL/GenBank/DDBJ databases">
        <title>Comparitive Functional Genomics of Dry Heat Resistant strains isolated from the Viking Spacecraft.</title>
        <authorList>
            <person name="Seuylemezian A."/>
            <person name="Cooper K."/>
            <person name="Vaishampayan P."/>
        </authorList>
    </citation>
    <scope>NUCLEOTIDE SEQUENCE [LARGE SCALE GENOMIC DNA]</scope>
    <source>
        <strain evidence="2 3">V1-29</strain>
    </source>
</reference>
<dbReference type="PANTHER" id="PTHR12526">
    <property type="entry name" value="GLYCOSYLTRANSFERASE"/>
    <property type="match status" value="1"/>
</dbReference>
<evidence type="ECO:0000259" key="1">
    <source>
        <dbReference type="Pfam" id="PF00534"/>
    </source>
</evidence>
<keyword evidence="3" id="KW-1185">Reference proteome</keyword>
<evidence type="ECO:0000313" key="3">
    <source>
        <dbReference type="Proteomes" id="UP000234748"/>
    </source>
</evidence>
<name>A0A2N5MBR5_9BACI</name>
<dbReference type="GO" id="GO:0016757">
    <property type="term" value="F:glycosyltransferase activity"/>
    <property type="evidence" value="ECO:0007669"/>
    <property type="project" value="InterPro"/>
</dbReference>
<sequence length="421" mass="48405">MKILWLCNIPLPRISKALSMPAYNIGGWLSGLSESLLEEKDIDFNICFPLKGEMNLVEGNVDGINYFGFPSKNKNNYSYLEETFKYVINKVNPDLLHIFGTENPYALTMINAFNNPEKTVINIQGLVSAISKHYYSGLPYNVVYRYTLRDIIKRQNIVSDKKKFEKNGHYEKEAIKKVKNIIGRTDWDKACSTQINPNASYYHLNEILRTEFYNHEWDLNKSERNSIFISQAMYPIKGLHFVIKALSLVVKKYPEVHLYIAGSTIRIGERNLKDRLLMTSYAKYVTSLISKYNLENNITFTGSLDETSMCKRFLKSHVFVSASSLENESNSLSEAKILGVPSIASYVGGVTDRIKHKHDGFLYQHDAPYMLAYYICEIFSNDKLANEISNNARIKASEIHDRKINKTRLLEIYKDILSTNI</sequence>